<dbReference type="Proteomes" id="UP000596381">
    <property type="component" value="Segment"/>
</dbReference>
<gene>
    <name evidence="1" type="ORF">vBKpMFBKp24_013</name>
</gene>
<accession>A0A7U0GBD2</accession>
<sequence length="413" mass="45929">MSEQLLKDLETYSAVGVALESSVNVPSDAQKILAIFMGENSQVSNEADYDNTTPSTLSRVNNKIKETVKNLIQWVMDRFQEFRNWAREYMLGREQAEKEVAAAKELLNAHPSFKSDKITLLPNITGALAVEGRLDETFPDKFSNLRNVVGLMANIREDLFHLANTVIDVADKWVKSDEDHSSDEIAETKEVIHEYAKIAQPISKILSQPNPNKTLTGPNHAHRKTIFTKIGYEKVQDVTSLPLPGGYAVTSVLVKNFNGQGFMGLDDSYTNGVDTLVELLDNLSPNLQKVYTSGITFSGAPLNSNKCRQIIDEAEAILAIIRQQPDKDNDLNKIVADFKRLSTAIDQNAKSTFSLSALGKLMRASVKLIDSDRYKTYQYAIRTVRASLRYISASIDKKPQEEISPAMRLGAPA</sequence>
<reference evidence="1 2" key="1">
    <citation type="submission" date="2020-12" db="EMBL/GenBank/DDBJ databases">
        <title>Genomic characterization of four novel bacteriophages infecting Klebsiella pneumoniae.</title>
        <authorList>
            <person name="Estrada Bonilla B."/>
            <person name="Costa A.R."/>
            <person name="van Rossum T."/>
            <person name="Hagedoorn S."/>
            <person name="Wallinga H."/>
            <person name="Xiao M."/>
            <person name="Song W."/>
            <person name="Haas P.-J."/>
            <person name="Nobrega F.L."/>
            <person name="Brouns S.J.J."/>
        </authorList>
    </citation>
    <scope>NUCLEOTIDE SEQUENCE [LARGE SCALE GENOMIC DNA]</scope>
</reference>
<name>A0A7U0GBD2_9CAUD</name>
<evidence type="ECO:0000313" key="1">
    <source>
        <dbReference type="EMBL" id="QQV92060.1"/>
    </source>
</evidence>
<dbReference type="EMBL" id="MW394391">
    <property type="protein sequence ID" value="QQV92060.1"/>
    <property type="molecule type" value="Genomic_DNA"/>
</dbReference>
<evidence type="ECO:0000313" key="2">
    <source>
        <dbReference type="Proteomes" id="UP000596381"/>
    </source>
</evidence>
<proteinExistence type="predicted"/>
<protein>
    <submittedName>
        <fullName evidence="1">Uncharacterized protein</fullName>
    </submittedName>
</protein>
<organism evidence="1 2">
    <name type="scientific">Klebsiella phage vB_KpM_FBKp24</name>
    <dbReference type="NCBI Taxonomy" id="2801834"/>
    <lineage>
        <taxon>Viruses</taxon>
        <taxon>Duplodnaviria</taxon>
        <taxon>Heunggongvirae</taxon>
        <taxon>Uroviricota</taxon>
        <taxon>Caudoviricetes</taxon>
        <taxon>Chimalliviridae</taxon>
        <taxon>Maaswegvirus</taxon>
        <taxon>Maaswegvirus Kp24</taxon>
    </lineage>
</organism>
<dbReference type="Pfam" id="PF12699">
    <property type="entry name" value="phiKZ_IP"/>
    <property type="match status" value="1"/>
</dbReference>
<keyword evidence="2" id="KW-1185">Reference proteome</keyword>
<dbReference type="InterPro" id="IPR024413">
    <property type="entry name" value="Phage_phiKZ_Orf92_int-head"/>
</dbReference>